<dbReference type="AlphaFoldDB" id="A0A318M3Q7"/>
<feature type="transmembrane region" description="Helical" evidence="8">
    <location>
        <begin position="86"/>
        <end position="108"/>
    </location>
</feature>
<evidence type="ECO:0000256" key="6">
    <source>
        <dbReference type="ARBA" id="ARBA00023136"/>
    </source>
</evidence>
<evidence type="ECO:0000313" key="10">
    <source>
        <dbReference type="EMBL" id="PXY82728.1"/>
    </source>
</evidence>
<organism evidence="10 11">
    <name type="scientific">Bifidobacterium asteroides</name>
    <dbReference type="NCBI Taxonomy" id="1684"/>
    <lineage>
        <taxon>Bacteria</taxon>
        <taxon>Bacillati</taxon>
        <taxon>Actinomycetota</taxon>
        <taxon>Actinomycetes</taxon>
        <taxon>Bifidobacteriales</taxon>
        <taxon>Bifidobacteriaceae</taxon>
        <taxon>Bifidobacterium</taxon>
    </lineage>
</organism>
<dbReference type="InterPro" id="IPR036259">
    <property type="entry name" value="MFS_trans_sf"/>
</dbReference>
<evidence type="ECO:0000256" key="1">
    <source>
        <dbReference type="ARBA" id="ARBA00004651"/>
    </source>
</evidence>
<keyword evidence="3" id="KW-1003">Cell membrane</keyword>
<dbReference type="GO" id="GO:0005886">
    <property type="term" value="C:plasma membrane"/>
    <property type="evidence" value="ECO:0007669"/>
    <property type="project" value="UniProtKB-SubCell"/>
</dbReference>
<protein>
    <submittedName>
        <fullName evidence="10">MFS transporter</fullName>
    </submittedName>
</protein>
<evidence type="ECO:0000256" key="2">
    <source>
        <dbReference type="ARBA" id="ARBA00022448"/>
    </source>
</evidence>
<keyword evidence="4 8" id="KW-0812">Transmembrane</keyword>
<evidence type="ECO:0000313" key="11">
    <source>
        <dbReference type="Proteomes" id="UP000247744"/>
    </source>
</evidence>
<feature type="transmembrane region" description="Helical" evidence="8">
    <location>
        <begin position="414"/>
        <end position="434"/>
    </location>
</feature>
<feature type="transmembrane region" description="Helical" evidence="8">
    <location>
        <begin position="187"/>
        <end position="208"/>
    </location>
</feature>
<gene>
    <name evidence="10" type="ORF">DKK75_03125</name>
</gene>
<feature type="region of interest" description="Disordered" evidence="7">
    <location>
        <begin position="1"/>
        <end position="32"/>
    </location>
</feature>
<feature type="transmembrane region" description="Helical" evidence="8">
    <location>
        <begin position="440"/>
        <end position="458"/>
    </location>
</feature>
<dbReference type="InterPro" id="IPR011701">
    <property type="entry name" value="MFS"/>
</dbReference>
<keyword evidence="2" id="KW-0813">Transport</keyword>
<dbReference type="InterPro" id="IPR020846">
    <property type="entry name" value="MFS_dom"/>
</dbReference>
<dbReference type="PANTHER" id="PTHR43045">
    <property type="entry name" value="SHIKIMATE TRANSPORTER"/>
    <property type="match status" value="1"/>
</dbReference>
<feature type="transmembrane region" description="Helical" evidence="8">
    <location>
        <begin position="317"/>
        <end position="337"/>
    </location>
</feature>
<dbReference type="PANTHER" id="PTHR43045:SF4">
    <property type="entry name" value="TRANSPORTER YDFJ-RELATED"/>
    <property type="match status" value="1"/>
</dbReference>
<evidence type="ECO:0000256" key="3">
    <source>
        <dbReference type="ARBA" id="ARBA00022475"/>
    </source>
</evidence>
<dbReference type="OrthoDB" id="8953821at2"/>
<evidence type="ECO:0000256" key="8">
    <source>
        <dbReference type="SAM" id="Phobius"/>
    </source>
</evidence>
<dbReference type="CDD" id="cd17369">
    <property type="entry name" value="MFS_ShiA_like"/>
    <property type="match status" value="1"/>
</dbReference>
<feature type="domain" description="Major facilitator superfamily (MFS) profile" evidence="9">
    <location>
        <begin position="48"/>
        <end position="462"/>
    </location>
</feature>
<dbReference type="EMBL" id="QGLL01000006">
    <property type="protein sequence ID" value="PXY82728.1"/>
    <property type="molecule type" value="Genomic_DNA"/>
</dbReference>
<comment type="caution">
    <text evidence="10">The sequence shown here is derived from an EMBL/GenBank/DDBJ whole genome shotgun (WGS) entry which is preliminary data.</text>
</comment>
<accession>A0A318M3Q7</accession>
<dbReference type="PROSITE" id="PS50850">
    <property type="entry name" value="MFS"/>
    <property type="match status" value="1"/>
</dbReference>
<keyword evidence="6 8" id="KW-0472">Membrane</keyword>
<keyword evidence="5 8" id="KW-1133">Transmembrane helix</keyword>
<dbReference type="SUPFAM" id="SSF103473">
    <property type="entry name" value="MFS general substrate transporter"/>
    <property type="match status" value="1"/>
</dbReference>
<dbReference type="Proteomes" id="UP000247744">
    <property type="component" value="Unassembled WGS sequence"/>
</dbReference>
<evidence type="ECO:0000256" key="4">
    <source>
        <dbReference type="ARBA" id="ARBA00022692"/>
    </source>
</evidence>
<feature type="transmembrane region" description="Helical" evidence="8">
    <location>
        <begin position="370"/>
        <end position="394"/>
    </location>
</feature>
<dbReference type="Gene3D" id="1.20.1250.20">
    <property type="entry name" value="MFS general substrate transporter like domains"/>
    <property type="match status" value="1"/>
</dbReference>
<feature type="transmembrane region" description="Helical" evidence="8">
    <location>
        <begin position="220"/>
        <end position="239"/>
    </location>
</feature>
<name>A0A318M3Q7_9BIFI</name>
<dbReference type="Pfam" id="PF07690">
    <property type="entry name" value="MFS_1"/>
    <property type="match status" value="1"/>
</dbReference>
<dbReference type="RefSeq" id="WP_110451999.1">
    <property type="nucleotide sequence ID" value="NZ_QGLL01000006.1"/>
</dbReference>
<proteinExistence type="predicted"/>
<reference evidence="10 11" key="1">
    <citation type="submission" date="2018-05" db="EMBL/GenBank/DDBJ databases">
        <title>Reference genomes for bee gut microbiota database.</title>
        <authorList>
            <person name="Ellegaard K.M."/>
        </authorList>
    </citation>
    <scope>NUCLEOTIDE SEQUENCE [LARGE SCALE GENOMIC DNA]</scope>
    <source>
        <strain evidence="10 11">ESL0200</strain>
    </source>
</reference>
<dbReference type="GO" id="GO:0022857">
    <property type="term" value="F:transmembrane transporter activity"/>
    <property type="evidence" value="ECO:0007669"/>
    <property type="project" value="InterPro"/>
</dbReference>
<comment type="subcellular location">
    <subcellularLocation>
        <location evidence="1">Cell membrane</location>
        <topology evidence="1">Multi-pass membrane protein</topology>
    </subcellularLocation>
</comment>
<evidence type="ECO:0000256" key="5">
    <source>
        <dbReference type="ARBA" id="ARBA00022989"/>
    </source>
</evidence>
<evidence type="ECO:0000259" key="9">
    <source>
        <dbReference type="PROSITE" id="PS50850"/>
    </source>
</evidence>
<feature type="compositionally biased region" description="Basic and acidic residues" evidence="7">
    <location>
        <begin position="1"/>
        <end position="11"/>
    </location>
</feature>
<evidence type="ECO:0000256" key="7">
    <source>
        <dbReference type="SAM" id="MobiDB-lite"/>
    </source>
</evidence>
<feature type="transmembrane region" description="Helical" evidence="8">
    <location>
        <begin position="344"/>
        <end position="364"/>
    </location>
</feature>
<sequence length="473" mass="51173">MGANRTKREEPEPVNQRSRSDSEAADQQEQAADVNFRTKEGRKSFWTNIVAVWLGTTMEYVDFALYGLASGLVFGDIFFPGQTPVIALLSSFATYAVGFLARPVGAFVLGKIGDKRGRKFIMVFTVMLMGLSTTALGLLPTYQMVGILSPILLILCRVCQGFGAGAELSGGAVMLAEYSPVNHRGLVSSLIGIGSNSGTLLASAVWLLVLLLPHDSLITWGWRIPFLVSILIALFAVYLRRSMQETPAFRSYQANRKKEEAILAAAGKQEKKSEGGWKAFFVMLGLRIGENGPSYLSQSFFIGYVVTLGVNKSVPTTAVLIASLLGFLIIPFSGWLSDRFGRRIVYRVFCLLLVLYAFPAFALLQSKNTIVVSLVIIVGMGVASLGIFGVQAAYGVELFGIQHRYSRMAVAKELGSILSGGTAPMVASALLAAFSSWVPLAVYYCLMAAIGLITTFFAPETRGRDLTLVDDAI</sequence>
<feature type="transmembrane region" description="Helical" evidence="8">
    <location>
        <begin position="45"/>
        <end position="66"/>
    </location>
</feature>
<feature type="transmembrane region" description="Helical" evidence="8">
    <location>
        <begin position="120"/>
        <end position="139"/>
    </location>
</feature>